<accession>A0AAV4WKV3</accession>
<protein>
    <submittedName>
        <fullName evidence="1">Uncharacterized protein</fullName>
    </submittedName>
</protein>
<proteinExistence type="predicted"/>
<keyword evidence="2" id="KW-1185">Reference proteome</keyword>
<dbReference type="Proteomes" id="UP001054945">
    <property type="component" value="Unassembled WGS sequence"/>
</dbReference>
<organism evidence="1 2">
    <name type="scientific">Caerostris extrusa</name>
    <name type="common">Bark spider</name>
    <name type="synonym">Caerostris bankana</name>
    <dbReference type="NCBI Taxonomy" id="172846"/>
    <lineage>
        <taxon>Eukaryota</taxon>
        <taxon>Metazoa</taxon>
        <taxon>Ecdysozoa</taxon>
        <taxon>Arthropoda</taxon>
        <taxon>Chelicerata</taxon>
        <taxon>Arachnida</taxon>
        <taxon>Araneae</taxon>
        <taxon>Araneomorphae</taxon>
        <taxon>Entelegynae</taxon>
        <taxon>Araneoidea</taxon>
        <taxon>Araneidae</taxon>
        <taxon>Caerostris</taxon>
    </lineage>
</organism>
<reference evidence="1 2" key="1">
    <citation type="submission" date="2021-06" db="EMBL/GenBank/DDBJ databases">
        <title>Caerostris extrusa draft genome.</title>
        <authorList>
            <person name="Kono N."/>
            <person name="Arakawa K."/>
        </authorList>
    </citation>
    <scope>NUCLEOTIDE SEQUENCE [LARGE SCALE GENOMIC DNA]</scope>
</reference>
<evidence type="ECO:0000313" key="1">
    <source>
        <dbReference type="EMBL" id="GIY82869.1"/>
    </source>
</evidence>
<evidence type="ECO:0000313" key="2">
    <source>
        <dbReference type="Proteomes" id="UP001054945"/>
    </source>
</evidence>
<gene>
    <name evidence="1" type="ORF">CEXT_209811</name>
</gene>
<dbReference type="AlphaFoldDB" id="A0AAV4WKV3"/>
<sequence length="77" mass="8418">MVISTEPVIMCVTATKIVASREKARLAVLKVKIGCGMMLNMSLWPTAQRLPLRFAIGSYLRPNYAFYTNKGAAPGLS</sequence>
<comment type="caution">
    <text evidence="1">The sequence shown here is derived from an EMBL/GenBank/DDBJ whole genome shotgun (WGS) entry which is preliminary data.</text>
</comment>
<name>A0AAV4WKV3_CAEEX</name>
<dbReference type="EMBL" id="BPLR01016299">
    <property type="protein sequence ID" value="GIY82869.1"/>
    <property type="molecule type" value="Genomic_DNA"/>
</dbReference>